<evidence type="ECO:0000313" key="1">
    <source>
        <dbReference type="EMBL" id="GIF56566.1"/>
    </source>
</evidence>
<organism evidence="1 2">
    <name type="scientific">Asanoa iriomotensis</name>
    <dbReference type="NCBI Taxonomy" id="234613"/>
    <lineage>
        <taxon>Bacteria</taxon>
        <taxon>Bacillati</taxon>
        <taxon>Actinomycetota</taxon>
        <taxon>Actinomycetes</taxon>
        <taxon>Micromonosporales</taxon>
        <taxon>Micromonosporaceae</taxon>
        <taxon>Asanoa</taxon>
    </lineage>
</organism>
<accession>A0ABQ4C1A9</accession>
<dbReference type="Proteomes" id="UP000624325">
    <property type="component" value="Unassembled WGS sequence"/>
</dbReference>
<dbReference type="EMBL" id="BONC01000015">
    <property type="protein sequence ID" value="GIF56566.1"/>
    <property type="molecule type" value="Genomic_DNA"/>
</dbReference>
<reference evidence="1 2" key="1">
    <citation type="submission" date="2021-01" db="EMBL/GenBank/DDBJ databases">
        <title>Whole genome shotgun sequence of Asanoa iriomotensis NBRC 100142.</title>
        <authorList>
            <person name="Komaki H."/>
            <person name="Tamura T."/>
        </authorList>
    </citation>
    <scope>NUCLEOTIDE SEQUENCE [LARGE SCALE GENOMIC DNA]</scope>
    <source>
        <strain evidence="1 2">NBRC 100142</strain>
    </source>
</reference>
<sequence>MLTPLVPPCKVVAVSNGSTVKVVAVPMADALCPAQYHRKSGFDLSRPLSRDLRSRTRARNVEAIGDS</sequence>
<evidence type="ECO:0008006" key="3">
    <source>
        <dbReference type="Google" id="ProtNLM"/>
    </source>
</evidence>
<evidence type="ECO:0000313" key="2">
    <source>
        <dbReference type="Proteomes" id="UP000624325"/>
    </source>
</evidence>
<comment type="caution">
    <text evidence="1">The sequence shown here is derived from an EMBL/GenBank/DDBJ whole genome shotgun (WGS) entry which is preliminary data.</text>
</comment>
<proteinExistence type="predicted"/>
<gene>
    <name evidence="1" type="ORF">Air01nite_26610</name>
</gene>
<protein>
    <recommendedName>
        <fullName evidence="3">Transposase</fullName>
    </recommendedName>
</protein>
<keyword evidence="2" id="KW-1185">Reference proteome</keyword>
<name>A0ABQ4C1A9_9ACTN</name>